<keyword evidence="1" id="KW-0732">Signal</keyword>
<dbReference type="InterPro" id="IPR000572">
    <property type="entry name" value="OxRdtase_Mopterin-bd_dom"/>
</dbReference>
<dbReference type="RefSeq" id="WP_220662331.1">
    <property type="nucleotide sequence ID" value="NZ_CP069370.1"/>
</dbReference>
<dbReference type="Gene3D" id="3.90.420.10">
    <property type="entry name" value="Oxidoreductase, molybdopterin-binding domain"/>
    <property type="match status" value="1"/>
</dbReference>
<feature type="chain" id="PRO_5034643038" evidence="1">
    <location>
        <begin position="23"/>
        <end position="170"/>
    </location>
</feature>
<dbReference type="Pfam" id="PF00174">
    <property type="entry name" value="Oxidored_molyb"/>
    <property type="match status" value="1"/>
</dbReference>
<dbReference type="EMBL" id="CP069370">
    <property type="protein sequence ID" value="QYZ70115.1"/>
    <property type="molecule type" value="Genomic_DNA"/>
</dbReference>
<evidence type="ECO:0000313" key="3">
    <source>
        <dbReference type="EMBL" id="QYZ70115.1"/>
    </source>
</evidence>
<protein>
    <submittedName>
        <fullName evidence="3">Molybdopterin-dependent oxidoreductase</fullName>
    </submittedName>
</protein>
<evidence type="ECO:0000259" key="2">
    <source>
        <dbReference type="Pfam" id="PF00174"/>
    </source>
</evidence>
<dbReference type="Proteomes" id="UP000826300">
    <property type="component" value="Chromosome"/>
</dbReference>
<evidence type="ECO:0000256" key="1">
    <source>
        <dbReference type="SAM" id="SignalP"/>
    </source>
</evidence>
<feature type="signal peptide" evidence="1">
    <location>
        <begin position="1"/>
        <end position="22"/>
    </location>
</feature>
<organism evidence="3 4">
    <name type="scientific">Neotabrizicola shimadae</name>
    <dbReference type="NCBI Taxonomy" id="2807096"/>
    <lineage>
        <taxon>Bacteria</taxon>
        <taxon>Pseudomonadati</taxon>
        <taxon>Pseudomonadota</taxon>
        <taxon>Alphaproteobacteria</taxon>
        <taxon>Rhodobacterales</taxon>
        <taxon>Paracoccaceae</taxon>
        <taxon>Neotabrizicola</taxon>
    </lineage>
</organism>
<dbReference type="KEGG" id="nsm:JO391_00845"/>
<dbReference type="AlphaFoldDB" id="A0A8G0ZVD7"/>
<gene>
    <name evidence="3" type="ORF">JO391_00845</name>
</gene>
<dbReference type="InterPro" id="IPR036374">
    <property type="entry name" value="OxRdtase_Mopterin-bd_sf"/>
</dbReference>
<accession>A0A8G0ZVD7</accession>
<dbReference type="SUPFAM" id="SSF56524">
    <property type="entry name" value="Oxidoreductase molybdopterin-binding domain"/>
    <property type="match status" value="1"/>
</dbReference>
<keyword evidence="4" id="KW-1185">Reference proteome</keyword>
<evidence type="ECO:0000313" key="4">
    <source>
        <dbReference type="Proteomes" id="UP000826300"/>
    </source>
</evidence>
<proteinExistence type="predicted"/>
<sequence>MPRSSLAALALLCLPAAVPGHAAEPLLPPEGDVVLTVTGAIGTANQGDAAVFDLAMLQAMEPVTITTTTIWTEGPQAFTGVPLKALLDSIGAGGKPVEAHALNDYFTEIPVDDITDPGPIVAYAQNGSLLSVRDKGPLWIVYPYDDDARWRSEVIYTRSIWQLNALDVLP</sequence>
<feature type="domain" description="Oxidoreductase molybdopterin-binding" evidence="2">
    <location>
        <begin position="74"/>
        <end position="143"/>
    </location>
</feature>
<reference evidence="3" key="1">
    <citation type="submission" date="2021-02" db="EMBL/GenBank/DDBJ databases">
        <title>Rhodobacter shimadae sp. nov., an aerobic anoxygenic phototrophic bacterium isolated from a hot spring.</title>
        <authorList>
            <person name="Muramatsu S."/>
            <person name="Haruta S."/>
            <person name="Hirose S."/>
            <person name="Hanada S."/>
        </authorList>
    </citation>
    <scope>NUCLEOTIDE SEQUENCE</scope>
    <source>
        <strain evidence="3">N10</strain>
    </source>
</reference>
<name>A0A8G0ZVD7_9RHOB</name>